<dbReference type="NCBIfam" id="TIGR03083">
    <property type="entry name" value="maleylpyruvate isomerase family mycothiol-dependent enzyme"/>
    <property type="match status" value="1"/>
</dbReference>
<proteinExistence type="predicted"/>
<feature type="domain" description="Mycothiol-dependent maleylpyruvate isomerase metal-binding" evidence="1">
    <location>
        <begin position="15"/>
        <end position="131"/>
    </location>
</feature>
<dbReference type="Pfam" id="PF11716">
    <property type="entry name" value="MDMPI_N"/>
    <property type="match status" value="1"/>
</dbReference>
<reference evidence="3" key="1">
    <citation type="journal article" date="2019" name="Int. J. Syst. Evol. Microbiol.">
        <title>The Global Catalogue of Microorganisms (GCM) 10K type strain sequencing project: providing services to taxonomists for standard genome sequencing and annotation.</title>
        <authorList>
            <consortium name="The Broad Institute Genomics Platform"/>
            <consortium name="The Broad Institute Genome Sequencing Center for Infectious Disease"/>
            <person name="Wu L."/>
            <person name="Ma J."/>
        </authorList>
    </citation>
    <scope>NUCLEOTIDE SEQUENCE [LARGE SCALE GENOMIC DNA]</scope>
    <source>
        <strain evidence="3">CECT 7649</strain>
    </source>
</reference>
<dbReference type="InterPro" id="IPR024344">
    <property type="entry name" value="MDMPI_metal-binding"/>
</dbReference>
<protein>
    <submittedName>
        <fullName evidence="2">TIGR03086 family metal-binding protein</fullName>
    </submittedName>
</protein>
<dbReference type="EMBL" id="JBHTCG010000031">
    <property type="protein sequence ID" value="MFC7386827.1"/>
    <property type="molecule type" value="Genomic_DNA"/>
</dbReference>
<keyword evidence="3" id="KW-1185">Reference proteome</keyword>
<sequence>MGSKQEPVATRQLSRAFASTRAVLAKVGPGRLDGATPCVSWDVRALINHFVGSARWGASAVLGAGYEATDEDYAAGDFLAAYDESIEVALAAFGADRVLEKRIELAFGEFSGADLMSMVVRDQFAHGWDLARAIGHHTDLDPELAGELLVQARVEILDAYRGPEGEAIFGPIVEAPADACAADRLAAFLGRSL</sequence>
<gene>
    <name evidence="2" type="ORF">ACFQSB_31775</name>
</gene>
<comment type="caution">
    <text evidence="2">The sequence shown here is derived from an EMBL/GenBank/DDBJ whole genome shotgun (WGS) entry which is preliminary data.</text>
</comment>
<dbReference type="Proteomes" id="UP001596496">
    <property type="component" value="Unassembled WGS sequence"/>
</dbReference>
<evidence type="ECO:0000313" key="3">
    <source>
        <dbReference type="Proteomes" id="UP001596496"/>
    </source>
</evidence>
<evidence type="ECO:0000313" key="2">
    <source>
        <dbReference type="EMBL" id="MFC7386827.1"/>
    </source>
</evidence>
<dbReference type="RefSeq" id="WP_380830546.1">
    <property type="nucleotide sequence ID" value="NZ_JBHTCG010000031.1"/>
</dbReference>
<accession>A0ABW2PEB7</accession>
<dbReference type="Gene3D" id="1.20.120.450">
    <property type="entry name" value="dinb family like domain"/>
    <property type="match status" value="1"/>
</dbReference>
<evidence type="ECO:0000259" key="1">
    <source>
        <dbReference type="Pfam" id="PF11716"/>
    </source>
</evidence>
<dbReference type="InterPro" id="IPR034660">
    <property type="entry name" value="DinB/YfiT-like"/>
</dbReference>
<dbReference type="InterPro" id="IPR017517">
    <property type="entry name" value="Maleyloyr_isom"/>
</dbReference>
<dbReference type="NCBIfam" id="TIGR03086">
    <property type="entry name" value="TIGR03086 family metal-binding protein"/>
    <property type="match status" value="1"/>
</dbReference>
<dbReference type="SUPFAM" id="SSF109854">
    <property type="entry name" value="DinB/YfiT-like putative metalloenzymes"/>
    <property type="match status" value="1"/>
</dbReference>
<organism evidence="2 3">
    <name type="scientific">Sphaerisporangium rhizosphaerae</name>
    <dbReference type="NCBI Taxonomy" id="2269375"/>
    <lineage>
        <taxon>Bacteria</taxon>
        <taxon>Bacillati</taxon>
        <taxon>Actinomycetota</taxon>
        <taxon>Actinomycetes</taxon>
        <taxon>Streptosporangiales</taxon>
        <taxon>Streptosporangiaceae</taxon>
        <taxon>Sphaerisporangium</taxon>
    </lineage>
</organism>
<name>A0ABW2PEB7_9ACTN</name>
<dbReference type="InterPro" id="IPR017520">
    <property type="entry name" value="CHP03086"/>
</dbReference>